<name>A0AAQ3XC51_PASNO</name>
<feature type="compositionally biased region" description="Basic and acidic residues" evidence="1">
    <location>
        <begin position="658"/>
        <end position="669"/>
    </location>
</feature>
<feature type="region of interest" description="Disordered" evidence="1">
    <location>
        <begin position="288"/>
        <end position="336"/>
    </location>
</feature>
<evidence type="ECO:0000313" key="3">
    <source>
        <dbReference type="Proteomes" id="UP001341281"/>
    </source>
</evidence>
<feature type="compositionally biased region" description="Low complexity" evidence="1">
    <location>
        <begin position="288"/>
        <end position="306"/>
    </location>
</feature>
<evidence type="ECO:0000313" key="2">
    <source>
        <dbReference type="EMBL" id="WVZ90912.1"/>
    </source>
</evidence>
<protein>
    <submittedName>
        <fullName evidence="2">Uncharacterized protein</fullName>
    </submittedName>
</protein>
<organism evidence="2 3">
    <name type="scientific">Paspalum notatum var. saurae</name>
    <dbReference type="NCBI Taxonomy" id="547442"/>
    <lineage>
        <taxon>Eukaryota</taxon>
        <taxon>Viridiplantae</taxon>
        <taxon>Streptophyta</taxon>
        <taxon>Embryophyta</taxon>
        <taxon>Tracheophyta</taxon>
        <taxon>Spermatophyta</taxon>
        <taxon>Magnoliopsida</taxon>
        <taxon>Liliopsida</taxon>
        <taxon>Poales</taxon>
        <taxon>Poaceae</taxon>
        <taxon>PACMAD clade</taxon>
        <taxon>Panicoideae</taxon>
        <taxon>Andropogonodae</taxon>
        <taxon>Paspaleae</taxon>
        <taxon>Paspalinae</taxon>
        <taxon>Paspalum</taxon>
    </lineage>
</organism>
<dbReference type="EMBL" id="CP144752">
    <property type="protein sequence ID" value="WVZ90912.1"/>
    <property type="molecule type" value="Genomic_DNA"/>
</dbReference>
<sequence length="700" mass="73241">MAVNASSAAPRPFPLGFPKLQQPLPCPPLLSLPSRSNAGHHRSKPTASPRRLPGGLVPATAISPRAVPRVPAASMNSAAVRMGMGMSPFLGTPRGAVSLVSARPRAVGIGGDGDGCLTIATASAVHCLRAAPAAPALFILVAPRARAAARLSHGHSALGHSSAAGMSPATSRPLQVPLACRRDCSPFAAPARAAAHGSHLVSSTAVGSGFWARTRHVRAEIAGDRDVSLAIAAPPALLPPGAASAWSSAPPPAPFYGLGTTTPTSSGRRAEESRCVLATSAPPTATALSSWRALPSRSRRTPSASSGKLRLLQFVGTTTTTPTSSGRRAEGRCVLATSRSPASALSSSRALPSRRTPSASSGEFPLLQFVSTTTTPTSSEPAATSSSPPLPRLWVVLSVRATSDPEAGISNKNTKRYLYFNLALFLGVKLYYALVEKIPFLQSVRLMVKKNKYLSVLVFVLSLLKPIYEAFKLARDFQKLVKDYKRELKSWLMKYILMNVDLTGLLRLPGLGVAIQHHVPSHCVLLRHHIEHAPRTGHVPLPHHCAVAVFQDTTSRAGISSNTTLASKSPPFLEQASRQGVLDGPELDDVRVRCADGRGARGGERIDEEGAGGGIPLPQRHGGADERVGEQGGVGGVRAAKVPGDGGGEDAAAGGDPAEERVGGDELGHSARVPVETLPEELRVELLHVAEAREAVRERG</sequence>
<dbReference type="AlphaFoldDB" id="A0AAQ3XC51"/>
<feature type="region of interest" description="Disordered" evidence="1">
    <location>
        <begin position="26"/>
        <end position="56"/>
    </location>
</feature>
<keyword evidence="3" id="KW-1185">Reference proteome</keyword>
<feature type="region of interest" description="Disordered" evidence="1">
    <location>
        <begin position="638"/>
        <end position="672"/>
    </location>
</feature>
<evidence type="ECO:0000256" key="1">
    <source>
        <dbReference type="SAM" id="MobiDB-lite"/>
    </source>
</evidence>
<dbReference type="Proteomes" id="UP001341281">
    <property type="component" value="Chromosome 08"/>
</dbReference>
<gene>
    <name evidence="2" type="ORF">U9M48_037165</name>
</gene>
<reference evidence="2 3" key="1">
    <citation type="submission" date="2024-02" db="EMBL/GenBank/DDBJ databases">
        <title>High-quality chromosome-scale genome assembly of Pensacola bahiagrass (Paspalum notatum Flugge var. saurae).</title>
        <authorList>
            <person name="Vega J.M."/>
            <person name="Podio M."/>
            <person name="Orjuela J."/>
            <person name="Siena L.A."/>
            <person name="Pessino S.C."/>
            <person name="Combes M.C."/>
            <person name="Mariac C."/>
            <person name="Albertini E."/>
            <person name="Pupilli F."/>
            <person name="Ortiz J.P.A."/>
            <person name="Leblanc O."/>
        </authorList>
    </citation>
    <scope>NUCLEOTIDE SEQUENCE [LARGE SCALE GENOMIC DNA]</scope>
    <source>
        <strain evidence="2">R1</strain>
        <tissue evidence="2">Leaf</tissue>
    </source>
</reference>
<proteinExistence type="predicted"/>
<accession>A0AAQ3XC51</accession>
<feature type="region of interest" description="Disordered" evidence="1">
    <location>
        <begin position="599"/>
        <end position="621"/>
    </location>
</feature>